<dbReference type="InterPro" id="IPR036388">
    <property type="entry name" value="WH-like_DNA-bd_sf"/>
</dbReference>
<protein>
    <submittedName>
        <fullName evidence="6">ATPase/DNA-binding SARP family transcriptional activator</fullName>
    </submittedName>
</protein>
<dbReference type="InterPro" id="IPR027417">
    <property type="entry name" value="P-loop_NTPase"/>
</dbReference>
<feature type="domain" description="OmpR/PhoB-type" evidence="5">
    <location>
        <begin position="1"/>
        <end position="99"/>
    </location>
</feature>
<comment type="similarity">
    <text evidence="1">Belongs to the AfsR/DnrI/RedD regulatory family.</text>
</comment>
<organism evidence="6 7">
    <name type="scientific">Catenuloplanes niger</name>
    <dbReference type="NCBI Taxonomy" id="587534"/>
    <lineage>
        <taxon>Bacteria</taxon>
        <taxon>Bacillati</taxon>
        <taxon>Actinomycetota</taxon>
        <taxon>Actinomycetes</taxon>
        <taxon>Micromonosporales</taxon>
        <taxon>Micromonosporaceae</taxon>
        <taxon>Catenuloplanes</taxon>
    </lineage>
</organism>
<dbReference type="Gene3D" id="1.10.10.10">
    <property type="entry name" value="Winged helix-like DNA-binding domain superfamily/Winged helix DNA-binding domain"/>
    <property type="match status" value="1"/>
</dbReference>
<evidence type="ECO:0000256" key="1">
    <source>
        <dbReference type="ARBA" id="ARBA00005820"/>
    </source>
</evidence>
<dbReference type="Pfam" id="PF03704">
    <property type="entry name" value="BTAD"/>
    <property type="match status" value="1"/>
</dbReference>
<dbReference type="Gene3D" id="3.40.50.300">
    <property type="entry name" value="P-loop containing nucleotide triphosphate hydrolases"/>
    <property type="match status" value="1"/>
</dbReference>
<dbReference type="InterPro" id="IPR016032">
    <property type="entry name" value="Sig_transdc_resp-reg_C-effctor"/>
</dbReference>
<dbReference type="SUPFAM" id="SSF52540">
    <property type="entry name" value="P-loop containing nucleoside triphosphate hydrolases"/>
    <property type="match status" value="1"/>
</dbReference>
<proteinExistence type="inferred from homology"/>
<evidence type="ECO:0000256" key="3">
    <source>
        <dbReference type="PROSITE-ProRule" id="PRU01091"/>
    </source>
</evidence>
<feature type="DNA-binding region" description="OmpR/PhoB-type" evidence="3">
    <location>
        <begin position="1"/>
        <end position="99"/>
    </location>
</feature>
<dbReference type="PANTHER" id="PTHR47691">
    <property type="entry name" value="REGULATOR-RELATED"/>
    <property type="match status" value="1"/>
</dbReference>
<dbReference type="RefSeq" id="WP_310429399.1">
    <property type="nucleotide sequence ID" value="NZ_JAVDYC010000001.1"/>
</dbReference>
<dbReference type="SUPFAM" id="SSF46894">
    <property type="entry name" value="C-terminal effector domain of the bipartite response regulators"/>
    <property type="match status" value="1"/>
</dbReference>
<dbReference type="PANTHER" id="PTHR47691:SF3">
    <property type="entry name" value="HTH-TYPE TRANSCRIPTIONAL REGULATOR RV0890C-RELATED"/>
    <property type="match status" value="1"/>
</dbReference>
<dbReference type="PROSITE" id="PS51755">
    <property type="entry name" value="OMPR_PHOB"/>
    <property type="match status" value="1"/>
</dbReference>
<dbReference type="SMART" id="SM01043">
    <property type="entry name" value="BTAD"/>
    <property type="match status" value="1"/>
</dbReference>
<comment type="caution">
    <text evidence="6">The sequence shown here is derived from an EMBL/GenBank/DDBJ whole genome shotgun (WGS) entry which is preliminary data.</text>
</comment>
<evidence type="ECO:0000256" key="2">
    <source>
        <dbReference type="ARBA" id="ARBA00023125"/>
    </source>
</evidence>
<keyword evidence="7" id="KW-1185">Reference proteome</keyword>
<dbReference type="GO" id="GO:0000160">
    <property type="term" value="P:phosphorelay signal transduction system"/>
    <property type="evidence" value="ECO:0007669"/>
    <property type="project" value="InterPro"/>
</dbReference>
<keyword evidence="2 3" id="KW-0238">DNA-binding</keyword>
<evidence type="ECO:0000313" key="7">
    <source>
        <dbReference type="Proteomes" id="UP001183629"/>
    </source>
</evidence>
<dbReference type="PRINTS" id="PR00364">
    <property type="entry name" value="DISEASERSIST"/>
</dbReference>
<dbReference type="InterPro" id="IPR001867">
    <property type="entry name" value="OmpR/PhoB-type_DNA-bd"/>
</dbReference>
<sequence>MAGGGFEYRVLGPLEVWWDGAPVRLGGPRHRALLAALLARAGTVVSAARLAEMLWESPPPRATELLWVRVAEVRRAMREVSGRPATELETHDQGYLLRVPDDAVDRWRFERMVADGLGAGRRGDHRAAAARQRAALALWRGPAFADVADRSWVEAEAARLAELRIRAIEARGDADLAVGRHEEMIAELVALVAEHPLNERFWGQLMRARFRAGRTGEAVATFGAARRELAERLGVEPGPDLQRLHTTILRADATEADATGARDAAGAPDAAGAGEAAGTRGTSAARDAADAGNGAPARSVARPLTSFVGRERELAAAGRLLGAHRLVTVTGVGGVGKTRLAAEVAGRARTAWLVELAALEQPDLLADAVGDALGLPSHPARPRTGLVLDHLRAVDGLLVLDNCEHLTDAAAGFAAALLAACPGMRVLATSRERLGITGEALLPLHGLALPGTGEDDAESAGRAPAVRLFAERARAADPGFALADGTAAAVAAICRKLDGVPLAIELAAARMNAFSPGELAARLDDRFGLLSRGDRTAAPRHRTLHAVVDWSYRLLDADERRLFTVLSAFAGRFGLDWAEQLAADHFPPAEVARLVAALVDKSLLLREADRYRMLETLRAYGLERLDARGELTTVRDRHAALVAGLADTLWNERVGSARERWMHLLDTTMEQFRAAMEWAVARDDAATALRVAAALCTYWHSRGQYVVGRRWTTLALEARGPVPPAVRARALSGLTLLTSMQGDLAASRAAGREAATIFTRTGDRRGYGLALRRLATAEGFGGSHDRADELMAESHAVAVAADWPWLLGWTLTQQGLSASARGDWGLTAALSAEAESVLRDVGDPEVLAYAWLLRAEAARNLSGPLAGAAGLCRALRAFAEHRLLWGTSLALFYASLVYGDLGRPRHEVMLLSAGHEVRRAAGGSFFSWLAEQQERELAGLRRELGDEDFEVQWRTGRIRPLAALVDEVCADLKVA</sequence>
<accession>A0AAE4A0R4</accession>
<dbReference type="Pfam" id="PF00486">
    <property type="entry name" value="Trans_reg_C"/>
    <property type="match status" value="1"/>
</dbReference>
<dbReference type="EMBL" id="JAVDYC010000001">
    <property type="protein sequence ID" value="MDR7328311.1"/>
    <property type="molecule type" value="Genomic_DNA"/>
</dbReference>
<evidence type="ECO:0000259" key="5">
    <source>
        <dbReference type="PROSITE" id="PS51755"/>
    </source>
</evidence>
<dbReference type="GO" id="GO:0006355">
    <property type="term" value="P:regulation of DNA-templated transcription"/>
    <property type="evidence" value="ECO:0007669"/>
    <property type="project" value="InterPro"/>
</dbReference>
<dbReference type="AlphaFoldDB" id="A0AAE4A0R4"/>
<evidence type="ECO:0000313" key="6">
    <source>
        <dbReference type="EMBL" id="MDR7328311.1"/>
    </source>
</evidence>
<evidence type="ECO:0000256" key="4">
    <source>
        <dbReference type="SAM" id="MobiDB-lite"/>
    </source>
</evidence>
<dbReference type="InterPro" id="IPR011990">
    <property type="entry name" value="TPR-like_helical_dom_sf"/>
</dbReference>
<dbReference type="Gene3D" id="1.25.40.10">
    <property type="entry name" value="Tetratricopeptide repeat domain"/>
    <property type="match status" value="2"/>
</dbReference>
<dbReference type="SUPFAM" id="SSF48452">
    <property type="entry name" value="TPR-like"/>
    <property type="match status" value="1"/>
</dbReference>
<dbReference type="SMART" id="SM00862">
    <property type="entry name" value="Trans_reg_C"/>
    <property type="match status" value="1"/>
</dbReference>
<name>A0AAE4A0R4_9ACTN</name>
<reference evidence="6 7" key="1">
    <citation type="submission" date="2023-07" db="EMBL/GenBank/DDBJ databases">
        <title>Sequencing the genomes of 1000 actinobacteria strains.</title>
        <authorList>
            <person name="Klenk H.-P."/>
        </authorList>
    </citation>
    <scope>NUCLEOTIDE SEQUENCE [LARGE SCALE GENOMIC DNA]</scope>
    <source>
        <strain evidence="6 7">DSM 44711</strain>
    </source>
</reference>
<feature type="region of interest" description="Disordered" evidence="4">
    <location>
        <begin position="257"/>
        <end position="298"/>
    </location>
</feature>
<dbReference type="Proteomes" id="UP001183629">
    <property type="component" value="Unassembled WGS sequence"/>
</dbReference>
<dbReference type="CDD" id="cd15831">
    <property type="entry name" value="BTAD"/>
    <property type="match status" value="1"/>
</dbReference>
<dbReference type="InterPro" id="IPR005158">
    <property type="entry name" value="BTAD"/>
</dbReference>
<gene>
    <name evidence="6" type="ORF">J2S44_008561</name>
</gene>
<dbReference type="GO" id="GO:0003677">
    <property type="term" value="F:DNA binding"/>
    <property type="evidence" value="ECO:0007669"/>
    <property type="project" value="UniProtKB-UniRule"/>
</dbReference>